<dbReference type="EMBL" id="LYUB02000010">
    <property type="protein sequence ID" value="OVF07980.1"/>
    <property type="molecule type" value="Genomic_DNA"/>
</dbReference>
<evidence type="ECO:0000256" key="1">
    <source>
        <dbReference type="SAM" id="MobiDB-lite"/>
    </source>
</evidence>
<feature type="region of interest" description="Disordered" evidence="1">
    <location>
        <begin position="151"/>
        <end position="178"/>
    </location>
</feature>
<gene>
    <name evidence="2" type="ORF">A9F13_10g01199</name>
</gene>
<dbReference type="AlphaFoldDB" id="A0AA91PZ53"/>
<organism evidence="2 3">
    <name type="scientific">Clavispora lusitaniae</name>
    <name type="common">Candida lusitaniae</name>
    <dbReference type="NCBI Taxonomy" id="36911"/>
    <lineage>
        <taxon>Eukaryota</taxon>
        <taxon>Fungi</taxon>
        <taxon>Dikarya</taxon>
        <taxon>Ascomycota</taxon>
        <taxon>Saccharomycotina</taxon>
        <taxon>Pichiomycetes</taxon>
        <taxon>Metschnikowiaceae</taxon>
        <taxon>Clavispora</taxon>
    </lineage>
</organism>
<feature type="compositionally biased region" description="Low complexity" evidence="1">
    <location>
        <begin position="261"/>
        <end position="271"/>
    </location>
</feature>
<feature type="compositionally biased region" description="Acidic residues" evidence="1">
    <location>
        <begin position="272"/>
        <end position="281"/>
    </location>
</feature>
<dbReference type="OMA" id="HEEMIGL"/>
<dbReference type="Proteomes" id="UP000195602">
    <property type="component" value="Unassembled WGS sequence"/>
</dbReference>
<reference evidence="2 3" key="1">
    <citation type="submission" date="2017-04" db="EMBL/GenBank/DDBJ databases">
        <title>Draft genome of the yeast Clavispora lusitaniae type strain CBS 6936.</title>
        <authorList>
            <person name="Durrens P."/>
            <person name="Klopp C."/>
            <person name="Biteau N."/>
            <person name="Fitton-Ouhabi V."/>
            <person name="Dementhon K."/>
            <person name="Accoceberry I."/>
            <person name="Sherman D.J."/>
            <person name="Noel T."/>
        </authorList>
    </citation>
    <scope>NUCLEOTIDE SEQUENCE [LARGE SCALE GENOMIC DNA]</scope>
    <source>
        <strain evidence="2 3">CBS 6936</strain>
    </source>
</reference>
<sequence length="306" mass="33278">MSYNTNMSLATRQRSRLSHSDVKLILYLIVQIKPFKYVGDRTLSQSRKWDLIQQKFERYKLSRGTTPISVPTVRTLQRQMATALRKAQTLQLADPPRAPFDVFRHLSLQSSLADLERAVLELYNLSEAYKTGQTVGPLPDIVHSFADSPIEAEPDAEDAPNTPSPHASDSGDDMDVPDAMAPLLASLHALMDQNAAFYGECMAMMRQHSTAMAEKCAYFERLLTSTAELLKTTSPKTGAAVLHAETHADAPAAEPADEPAADVPADVPGDIPADEPADEPTDAAAGDTSDSTSRERQSGSLSVLLN</sequence>
<evidence type="ECO:0000313" key="2">
    <source>
        <dbReference type="EMBL" id="OVF07980.1"/>
    </source>
</evidence>
<feature type="region of interest" description="Disordered" evidence="1">
    <location>
        <begin position="249"/>
        <end position="306"/>
    </location>
</feature>
<comment type="caution">
    <text evidence="2">The sequence shown here is derived from an EMBL/GenBank/DDBJ whole genome shotgun (WGS) entry which is preliminary data.</text>
</comment>
<evidence type="ECO:0000313" key="3">
    <source>
        <dbReference type="Proteomes" id="UP000195602"/>
    </source>
</evidence>
<protein>
    <submittedName>
        <fullName evidence="2">Uncharacterized protein</fullName>
    </submittedName>
</protein>
<accession>A0AA91PZ53</accession>
<proteinExistence type="predicted"/>
<name>A0AA91PZ53_CLALS</name>
<dbReference type="KEGG" id="clus:A9F13_10g01199"/>